<comment type="caution">
    <text evidence="1">The sequence shown here is derived from an EMBL/GenBank/DDBJ whole genome shotgun (WGS) entry which is preliminary data.</text>
</comment>
<evidence type="ECO:0000313" key="2">
    <source>
        <dbReference type="Proteomes" id="UP000070063"/>
    </source>
</evidence>
<proteinExistence type="predicted"/>
<protein>
    <submittedName>
        <fullName evidence="1">Uncharacterized protein</fullName>
    </submittedName>
</protein>
<sequence>MATLLFAMSQLLMTLLSVRCQFTFKQAEKIESGTEFIMNS</sequence>
<evidence type="ECO:0000313" key="1">
    <source>
        <dbReference type="EMBL" id="KXA40196.1"/>
    </source>
</evidence>
<dbReference type="AlphaFoldDB" id="A0ABD4EIE1"/>
<reference evidence="1 2" key="1">
    <citation type="submission" date="2016-01" db="EMBL/GenBank/DDBJ databases">
        <authorList>
            <person name="Mitreva M."/>
            <person name="Pepin K.H."/>
            <person name="Mihindukulasuriya K.A."/>
            <person name="Fulton R."/>
            <person name="Fronick C."/>
            <person name="O'Laughlin M."/>
            <person name="Miner T."/>
            <person name="Herter B."/>
            <person name="Rosa B.A."/>
            <person name="Cordes M."/>
            <person name="Tomlinson C."/>
            <person name="Wollam A."/>
            <person name="Palsikar V.B."/>
            <person name="Mardis E.R."/>
            <person name="Wilson R.K."/>
        </authorList>
    </citation>
    <scope>NUCLEOTIDE SEQUENCE [LARGE SCALE GENOMIC DNA]</scope>
    <source>
        <strain evidence="1 2">MJR7738</strain>
    </source>
</reference>
<accession>A0ABD4EIE1</accession>
<name>A0ABD4EIE1_STALU</name>
<dbReference type="EMBL" id="LRQI01000014">
    <property type="protein sequence ID" value="KXA40196.1"/>
    <property type="molecule type" value="Genomic_DNA"/>
</dbReference>
<gene>
    <name evidence="1" type="ORF">HMPREF3225_00250</name>
</gene>
<dbReference type="Proteomes" id="UP000070063">
    <property type="component" value="Unassembled WGS sequence"/>
</dbReference>
<organism evidence="1 2">
    <name type="scientific">Staphylococcus lugdunensis</name>
    <dbReference type="NCBI Taxonomy" id="28035"/>
    <lineage>
        <taxon>Bacteria</taxon>
        <taxon>Bacillati</taxon>
        <taxon>Bacillota</taxon>
        <taxon>Bacilli</taxon>
        <taxon>Bacillales</taxon>
        <taxon>Staphylococcaceae</taxon>
        <taxon>Staphylococcus</taxon>
    </lineage>
</organism>